<keyword evidence="4" id="KW-1185">Reference proteome</keyword>
<dbReference type="RefSeq" id="WP_201376555.1">
    <property type="nucleotide sequence ID" value="NZ_BNJG01000003.1"/>
</dbReference>
<dbReference type="EMBL" id="BNJG01000003">
    <property type="protein sequence ID" value="GHO58400.1"/>
    <property type="molecule type" value="Genomic_DNA"/>
</dbReference>
<dbReference type="Proteomes" id="UP000654345">
    <property type="component" value="Unassembled WGS sequence"/>
</dbReference>
<evidence type="ECO:0000313" key="2">
    <source>
        <dbReference type="EMBL" id="GHO58400.1"/>
    </source>
</evidence>
<evidence type="ECO:0000256" key="1">
    <source>
        <dbReference type="SAM" id="MobiDB-lite"/>
    </source>
</evidence>
<accession>A0ABQ3V698</accession>
<evidence type="ECO:0000313" key="4">
    <source>
        <dbReference type="Proteomes" id="UP000654345"/>
    </source>
</evidence>
<dbReference type="EMBL" id="BNJG01000005">
    <property type="protein sequence ID" value="GHO60438.1"/>
    <property type="molecule type" value="Genomic_DNA"/>
</dbReference>
<gene>
    <name evidence="2" type="ORF">KSB_68750</name>
    <name evidence="3" type="ORF">KSB_89130</name>
</gene>
<comment type="caution">
    <text evidence="3">The sequence shown here is derived from an EMBL/GenBank/DDBJ whole genome shotgun (WGS) entry which is preliminary data.</text>
</comment>
<name>A0ABQ3V698_9CHLR</name>
<reference evidence="3 4" key="1">
    <citation type="journal article" date="2021" name="Int. J. Syst. Evol. Microbiol.">
        <title>Reticulibacter mediterranei gen. nov., sp. nov., within the new family Reticulibacteraceae fam. nov., and Ktedonospora formicarum gen. nov., sp. nov., Ktedonobacter robiniae sp. nov., Dictyobacter formicarum sp. nov. and Dictyobacter arantiisoli sp. nov., belonging to the class Ktedonobacteria.</title>
        <authorList>
            <person name="Yabe S."/>
            <person name="Zheng Y."/>
            <person name="Wang C.M."/>
            <person name="Sakai Y."/>
            <person name="Abe K."/>
            <person name="Yokota A."/>
            <person name="Donadio S."/>
            <person name="Cavaletti L."/>
            <person name="Monciardini P."/>
        </authorList>
    </citation>
    <scope>NUCLEOTIDE SEQUENCE [LARGE SCALE GENOMIC DNA]</scope>
    <source>
        <strain evidence="3 4">SOSP1-30</strain>
    </source>
</reference>
<organism evidence="3 4">
    <name type="scientific">Ktedonobacter robiniae</name>
    <dbReference type="NCBI Taxonomy" id="2778365"/>
    <lineage>
        <taxon>Bacteria</taxon>
        <taxon>Bacillati</taxon>
        <taxon>Chloroflexota</taxon>
        <taxon>Ktedonobacteria</taxon>
        <taxon>Ktedonobacterales</taxon>
        <taxon>Ktedonobacteraceae</taxon>
        <taxon>Ktedonobacter</taxon>
    </lineage>
</organism>
<sequence>MDRGEASAGHWHHQGIGSLEKLLVEAVWLIHGQHLQGSVGSKKLLGHEQLPDPEEWGLRGTNLGCEAGRDAGLQHEREGRSAGSLSYTPSLAHLW</sequence>
<feature type="region of interest" description="Disordered" evidence="1">
    <location>
        <begin position="50"/>
        <end position="95"/>
    </location>
</feature>
<protein>
    <submittedName>
        <fullName evidence="3">Uncharacterized protein</fullName>
    </submittedName>
</protein>
<evidence type="ECO:0000313" key="3">
    <source>
        <dbReference type="EMBL" id="GHO60438.1"/>
    </source>
</evidence>
<proteinExistence type="predicted"/>
<feature type="compositionally biased region" description="Basic and acidic residues" evidence="1">
    <location>
        <begin position="67"/>
        <end position="80"/>
    </location>
</feature>